<dbReference type="KEGG" id="gsb:GSUB_16395"/>
<dbReference type="AlphaFoldDB" id="A0A0B5FTT6"/>
<feature type="compositionally biased region" description="Basic and acidic residues" evidence="2">
    <location>
        <begin position="118"/>
        <end position="127"/>
    </location>
</feature>
<comment type="similarity">
    <text evidence="1">Belongs to the bactofilin family.</text>
</comment>
<evidence type="ECO:0000256" key="2">
    <source>
        <dbReference type="SAM" id="MobiDB-lite"/>
    </source>
</evidence>
<dbReference type="STRING" id="483547.GSUB_16395"/>
<dbReference type="HOGENOM" id="CLU_072799_4_1_7"/>
<dbReference type="InterPro" id="IPR007607">
    <property type="entry name" value="BacA/B"/>
</dbReference>
<evidence type="ECO:0008006" key="5">
    <source>
        <dbReference type="Google" id="ProtNLM"/>
    </source>
</evidence>
<organism evidence="3 4">
    <name type="scientific">Geoalkalibacter subterraneus</name>
    <dbReference type="NCBI Taxonomy" id="483547"/>
    <lineage>
        <taxon>Bacteria</taxon>
        <taxon>Pseudomonadati</taxon>
        <taxon>Thermodesulfobacteriota</taxon>
        <taxon>Desulfuromonadia</taxon>
        <taxon>Desulfuromonadales</taxon>
        <taxon>Geoalkalibacteraceae</taxon>
        <taxon>Geoalkalibacter</taxon>
    </lineage>
</organism>
<protein>
    <recommendedName>
        <fullName evidence="5">Cell shape determination protein CcmA</fullName>
    </recommendedName>
</protein>
<accession>A0A0B5FTT6</accession>
<name>A0A0B5FTT6_9BACT</name>
<dbReference type="PANTHER" id="PTHR35024:SF4">
    <property type="entry name" value="POLYMER-FORMING CYTOSKELETAL PROTEIN"/>
    <property type="match status" value="1"/>
</dbReference>
<proteinExistence type="inferred from homology"/>
<dbReference type="Proteomes" id="UP000035036">
    <property type="component" value="Chromosome"/>
</dbReference>
<evidence type="ECO:0000256" key="1">
    <source>
        <dbReference type="ARBA" id="ARBA00044755"/>
    </source>
</evidence>
<evidence type="ECO:0000313" key="4">
    <source>
        <dbReference type="Proteomes" id="UP000035036"/>
    </source>
</evidence>
<dbReference type="PANTHER" id="PTHR35024">
    <property type="entry name" value="HYPOTHETICAL CYTOSOLIC PROTEIN"/>
    <property type="match status" value="1"/>
</dbReference>
<evidence type="ECO:0000313" key="3">
    <source>
        <dbReference type="EMBL" id="AJF08099.1"/>
    </source>
</evidence>
<keyword evidence="4" id="KW-1185">Reference proteome</keyword>
<dbReference type="Pfam" id="PF04519">
    <property type="entry name" value="Bactofilin"/>
    <property type="match status" value="1"/>
</dbReference>
<dbReference type="EMBL" id="CP010311">
    <property type="protein sequence ID" value="AJF08099.1"/>
    <property type="molecule type" value="Genomic_DNA"/>
</dbReference>
<gene>
    <name evidence="3" type="ORF">GSUB_16395</name>
</gene>
<reference evidence="3 4" key="1">
    <citation type="journal article" date="2015" name="Genome Announc.">
        <title>Genomes of Geoalkalibacter ferrihydriticus Z-0531T and Geoalkalibacter subterraneus Red1T, Two Haloalkaliphilic Metal-Reducing Deltaproteobacteria.</title>
        <authorList>
            <person name="Badalamenti J.P."/>
            <person name="Krajmalnik-Brown R."/>
            <person name="Torres C.I."/>
            <person name="Bond D.R."/>
        </authorList>
    </citation>
    <scope>NUCLEOTIDE SEQUENCE [LARGE SCALE GENOMIC DNA]</scope>
    <source>
        <strain evidence="3 4">Red1</strain>
    </source>
</reference>
<sequence length="127" mass="13378">MKAFLGAGSQFEGKLSFSEIVRLDGAFRGEIESSDTLIVGESGEMIAEVKVGSLIFSGRLEGNVTATGKVELRAPAVVEGNITTPLLEVEPGVRINGQIIMPGAAQDQGDEVSRKKKESQGKNEGKS</sequence>
<feature type="region of interest" description="Disordered" evidence="2">
    <location>
        <begin position="100"/>
        <end position="127"/>
    </location>
</feature>